<proteinExistence type="predicted"/>
<feature type="transmembrane region" description="Helical" evidence="6">
    <location>
        <begin position="379"/>
        <end position="401"/>
    </location>
</feature>
<feature type="transmembrane region" description="Helical" evidence="6">
    <location>
        <begin position="112"/>
        <end position="129"/>
    </location>
</feature>
<keyword evidence="4 6" id="KW-1133">Transmembrane helix</keyword>
<organism evidence="7 8">
    <name type="scientific">Brachybacterium fresconis</name>
    <dbReference type="NCBI Taxonomy" id="173363"/>
    <lineage>
        <taxon>Bacteria</taxon>
        <taxon>Bacillati</taxon>
        <taxon>Actinomycetota</taxon>
        <taxon>Actinomycetes</taxon>
        <taxon>Micrococcales</taxon>
        <taxon>Dermabacteraceae</taxon>
        <taxon>Brachybacterium</taxon>
    </lineage>
</organism>
<evidence type="ECO:0000256" key="5">
    <source>
        <dbReference type="ARBA" id="ARBA00023136"/>
    </source>
</evidence>
<dbReference type="GO" id="GO:0051301">
    <property type="term" value="P:cell division"/>
    <property type="evidence" value="ECO:0007669"/>
    <property type="project" value="UniProtKB-KW"/>
</dbReference>
<evidence type="ECO:0000256" key="4">
    <source>
        <dbReference type="ARBA" id="ARBA00022989"/>
    </source>
</evidence>
<name>A0ABS4YJF3_9MICO</name>
<accession>A0ABS4YJF3</accession>
<dbReference type="PANTHER" id="PTHR30474">
    <property type="entry name" value="CELL CYCLE PROTEIN"/>
    <property type="match status" value="1"/>
</dbReference>
<feature type="transmembrane region" description="Helical" evidence="6">
    <location>
        <begin position="413"/>
        <end position="434"/>
    </location>
</feature>
<dbReference type="InterPro" id="IPR001182">
    <property type="entry name" value="FtsW/RodA"/>
</dbReference>
<reference evidence="7 8" key="1">
    <citation type="submission" date="2021-03" db="EMBL/GenBank/DDBJ databases">
        <title>Sequencing the genomes of 1000 actinobacteria strains.</title>
        <authorList>
            <person name="Klenk H.-P."/>
        </authorList>
    </citation>
    <scope>NUCLEOTIDE SEQUENCE [LARGE SCALE GENOMIC DNA]</scope>
    <source>
        <strain evidence="7 8">DSM 14564</strain>
    </source>
</reference>
<feature type="transmembrane region" description="Helical" evidence="6">
    <location>
        <begin position="263"/>
        <end position="282"/>
    </location>
</feature>
<evidence type="ECO:0000256" key="2">
    <source>
        <dbReference type="ARBA" id="ARBA00022692"/>
    </source>
</evidence>
<protein>
    <submittedName>
        <fullName evidence="7">Cell division protein FtsW (Lipid II flippase)</fullName>
    </submittedName>
</protein>
<dbReference type="Proteomes" id="UP000698222">
    <property type="component" value="Unassembled WGS sequence"/>
</dbReference>
<dbReference type="PANTHER" id="PTHR30474:SF3">
    <property type="entry name" value="PEPTIDOGLYCAN GLYCOSYLTRANSFERASE RODA"/>
    <property type="match status" value="1"/>
</dbReference>
<evidence type="ECO:0000313" key="7">
    <source>
        <dbReference type="EMBL" id="MBP2408922.1"/>
    </source>
</evidence>
<dbReference type="RefSeq" id="WP_209890083.1">
    <property type="nucleotide sequence ID" value="NZ_BAAAJV010000005.1"/>
</dbReference>
<feature type="transmembrane region" description="Helical" evidence="6">
    <location>
        <begin position="73"/>
        <end position="92"/>
    </location>
</feature>
<keyword evidence="7" id="KW-0131">Cell cycle</keyword>
<sequence length="476" mass="49954">MATIVSYTARPRRIMQAVLLAFAVVIGVGAYALVHLGRFDELPENLMQYGIGAAVLALALQVAVMWRTPYADPVILPLVVLLNLLGIAVIESVHAANEIYGLRTSASADRQMLWAIIGALLCIAVVVLLRDHRWLRRYTWISAVIGAILLLMPLVPGLGSARNGSRIWISIAGNSFQPAELAKIAFAIFFAGYLVARRDTLALAGPKVLGIHLPRWSDFGPILVAWGFAMAVLVFQTDLGTSLMFFGLFVVMLYVATDRLSWLVIGAVMFLPPAVFAATQMGHVRTRITCWLDPLSSENFAACGQINQGLFGLANGGLTGAGLGEGRPDVVPHAESDFIFTSFAEELGMVGAFALLLLYLLLVQRAVRAAVGISDGFGTLLAGGLGFVIALQVFVVVGGVTRVIPLTGLTLPFLAAGGSSLVCNWIIAGILVRLSDAARRPAARQVPGSAAGGGGIGGVGGGGVGGTGRPTSEVTA</sequence>
<comment type="caution">
    <text evidence="7">The sequence shown here is derived from an EMBL/GenBank/DDBJ whole genome shotgun (WGS) entry which is preliminary data.</text>
</comment>
<feature type="transmembrane region" description="Helical" evidence="6">
    <location>
        <begin position="138"/>
        <end position="159"/>
    </location>
</feature>
<feature type="transmembrane region" description="Helical" evidence="6">
    <location>
        <begin position="14"/>
        <end position="34"/>
    </location>
</feature>
<evidence type="ECO:0000256" key="1">
    <source>
        <dbReference type="ARBA" id="ARBA00004141"/>
    </source>
</evidence>
<evidence type="ECO:0000313" key="8">
    <source>
        <dbReference type="Proteomes" id="UP000698222"/>
    </source>
</evidence>
<feature type="transmembrane region" description="Helical" evidence="6">
    <location>
        <begin position="46"/>
        <end position="66"/>
    </location>
</feature>
<comment type="subcellular location">
    <subcellularLocation>
        <location evidence="1">Membrane</location>
        <topology evidence="1">Multi-pass membrane protein</topology>
    </subcellularLocation>
</comment>
<feature type="transmembrane region" description="Helical" evidence="6">
    <location>
        <begin position="347"/>
        <end position="367"/>
    </location>
</feature>
<dbReference type="Pfam" id="PF01098">
    <property type="entry name" value="FTSW_RODA_SPOVE"/>
    <property type="match status" value="1"/>
</dbReference>
<evidence type="ECO:0000256" key="3">
    <source>
        <dbReference type="ARBA" id="ARBA00022960"/>
    </source>
</evidence>
<feature type="transmembrane region" description="Helical" evidence="6">
    <location>
        <begin position="216"/>
        <end position="233"/>
    </location>
</feature>
<gene>
    <name evidence="7" type="ORF">JOF44_001825</name>
</gene>
<keyword evidence="2 6" id="KW-0812">Transmembrane</keyword>
<keyword evidence="7" id="KW-0132">Cell division</keyword>
<dbReference type="EMBL" id="JAGIOC010000001">
    <property type="protein sequence ID" value="MBP2408922.1"/>
    <property type="molecule type" value="Genomic_DNA"/>
</dbReference>
<keyword evidence="8" id="KW-1185">Reference proteome</keyword>
<keyword evidence="5 6" id="KW-0472">Membrane</keyword>
<evidence type="ECO:0000256" key="6">
    <source>
        <dbReference type="SAM" id="Phobius"/>
    </source>
</evidence>
<keyword evidence="3" id="KW-0133">Cell shape</keyword>